<sequence length="54" mass="6502">MKIFLLNILFVSKIQVIFVSIKRTFKKHFFTSTYFSDTQIIANNYIYFPLFNSI</sequence>
<gene>
    <name evidence="1" type="ORF">NCTC11155_00693</name>
</gene>
<name>A0A380YLC3_9BACE</name>
<organism evidence="1 2">
    <name type="scientific">Bacteroides eggerthii</name>
    <dbReference type="NCBI Taxonomy" id="28111"/>
    <lineage>
        <taxon>Bacteria</taxon>
        <taxon>Pseudomonadati</taxon>
        <taxon>Bacteroidota</taxon>
        <taxon>Bacteroidia</taxon>
        <taxon>Bacteroidales</taxon>
        <taxon>Bacteroidaceae</taxon>
        <taxon>Bacteroides</taxon>
    </lineage>
</organism>
<evidence type="ECO:0000313" key="1">
    <source>
        <dbReference type="EMBL" id="SUV28740.1"/>
    </source>
</evidence>
<protein>
    <submittedName>
        <fullName evidence="1">Uncharacterized protein</fullName>
    </submittedName>
</protein>
<reference evidence="1 2" key="1">
    <citation type="submission" date="2018-06" db="EMBL/GenBank/DDBJ databases">
        <authorList>
            <consortium name="Pathogen Informatics"/>
            <person name="Doyle S."/>
        </authorList>
    </citation>
    <scope>NUCLEOTIDE SEQUENCE [LARGE SCALE GENOMIC DNA]</scope>
    <source>
        <strain evidence="1 2">NCTC11155</strain>
    </source>
</reference>
<dbReference type="EMBL" id="UFSX01000001">
    <property type="protein sequence ID" value="SUV28740.1"/>
    <property type="molecule type" value="Genomic_DNA"/>
</dbReference>
<accession>A0A380YLC3</accession>
<proteinExistence type="predicted"/>
<dbReference type="Proteomes" id="UP000254424">
    <property type="component" value="Unassembled WGS sequence"/>
</dbReference>
<evidence type="ECO:0000313" key="2">
    <source>
        <dbReference type="Proteomes" id="UP000254424"/>
    </source>
</evidence>
<dbReference type="AlphaFoldDB" id="A0A380YLC3"/>